<comment type="caution">
    <text evidence="1">The sequence shown here is derived from an EMBL/GenBank/DDBJ whole genome shotgun (WGS) entry which is preliminary data.</text>
</comment>
<name>A0A7C3UQ16_UNCW3</name>
<organism evidence="1">
    <name type="scientific">candidate division WOR-3 bacterium</name>
    <dbReference type="NCBI Taxonomy" id="2052148"/>
    <lineage>
        <taxon>Bacteria</taxon>
        <taxon>Bacteria division WOR-3</taxon>
    </lineage>
</organism>
<dbReference type="EMBL" id="DTMQ01000040">
    <property type="protein sequence ID" value="HGE99643.1"/>
    <property type="molecule type" value="Genomic_DNA"/>
</dbReference>
<sequence length="692" mass="79219">MKKLPVFLLILIASLLFGEKKDWCGTIPTLKLFLAGKALQRPGFLEEVIETEHFIIHFTRSGQHRSDSNYALAVASYFEFSWHKQMDTMGWAPPPPDYGQGGDDRYDVYIYDLPSGVGGWCVTEAWYSNPYPNGATSWIGIDNGLGLSNFLKVACAHEFNHASQFRYSARELTFIYENTAVWMEDCCFEEINDYVGYLSSSPNPLGNPDYPITSTQNLYLYAGGIWLMFLEDKYDITCPRRIWERMGEIEGENTLSAIDFVLRNYYSSNLREALRDYGLWRYFVGLRADTIHYFKEGHLWPTSYLLRTITEYPTWGTEDPRPPFAPGGCDFIQLRNGGGKLFINFNGEDGYKWRFWVVGYKSGSNQIYEMRLDSLTGIGRDSFDWGDREHFAIIPVACDWEFSSGALIFDYDVDCRILRDVGVSSIVSVPNSGDTGSSFIPKAWIKNYGRQTETFDAIFRVGDFYSDRRTLTLSPNDSFLQEFSPCTLLTRGYQNYICTLALDGDERIDNNFKTGRILVLVRDVGVLEILEPTGVVPQGRVLQPKARVKNFGNLSIQFECHFWIGNWRTTKRINLAAGREYDLTFDSSWIASDTGRFPTKCSTAYEGDKNPFNNKVEGFFFVEPSGITEENPKSLLATEEKIPIEFYNALGIKVGKMKIHDLLSNNLNLPKGVYFLKNRGEEKRYRKILIIR</sequence>
<protein>
    <submittedName>
        <fullName evidence="1">T9SS type A sorting domain-containing protein</fullName>
    </submittedName>
</protein>
<gene>
    <name evidence="1" type="ORF">ENX07_06205</name>
</gene>
<evidence type="ECO:0000313" key="1">
    <source>
        <dbReference type="EMBL" id="HGE99643.1"/>
    </source>
</evidence>
<dbReference type="AlphaFoldDB" id="A0A7C3UQ16"/>
<proteinExistence type="predicted"/>
<accession>A0A7C3UQ16</accession>
<reference evidence="1" key="1">
    <citation type="journal article" date="2020" name="mSystems">
        <title>Genome- and Community-Level Interaction Insights into Carbon Utilization and Element Cycling Functions of Hydrothermarchaeota in Hydrothermal Sediment.</title>
        <authorList>
            <person name="Zhou Z."/>
            <person name="Liu Y."/>
            <person name="Xu W."/>
            <person name="Pan J."/>
            <person name="Luo Z.H."/>
            <person name="Li M."/>
        </authorList>
    </citation>
    <scope>NUCLEOTIDE SEQUENCE [LARGE SCALE GENOMIC DNA]</scope>
    <source>
        <strain evidence="1">SpSt-906</strain>
    </source>
</reference>
<dbReference type="NCBIfam" id="NF045524">
    <property type="entry name" value="MXAN_6640_HExxH"/>
    <property type="match status" value="1"/>
</dbReference>